<evidence type="ECO:0008006" key="3">
    <source>
        <dbReference type="Google" id="ProtNLM"/>
    </source>
</evidence>
<name>A0ABT4EI74_9BACI</name>
<protein>
    <recommendedName>
        <fullName evidence="3">Apea-like HEPN domain-containing protein</fullName>
    </recommendedName>
</protein>
<proteinExistence type="predicted"/>
<dbReference type="Proteomes" id="UP001527052">
    <property type="component" value="Unassembled WGS sequence"/>
</dbReference>
<dbReference type="EMBL" id="JAMDLZ010000001">
    <property type="protein sequence ID" value="MCY9545355.1"/>
    <property type="molecule type" value="Genomic_DNA"/>
</dbReference>
<keyword evidence="2" id="KW-1185">Reference proteome</keyword>
<evidence type="ECO:0000313" key="2">
    <source>
        <dbReference type="Proteomes" id="UP001527052"/>
    </source>
</evidence>
<organism evidence="1 2">
    <name type="scientific">Lysinibacillus xylanilyticus</name>
    <dbReference type="NCBI Taxonomy" id="582475"/>
    <lineage>
        <taxon>Bacteria</taxon>
        <taxon>Bacillati</taxon>
        <taxon>Bacillota</taxon>
        <taxon>Bacilli</taxon>
        <taxon>Bacillales</taxon>
        <taxon>Bacillaceae</taxon>
        <taxon>Lysinibacillus</taxon>
    </lineage>
</organism>
<gene>
    <name evidence="1" type="ORF">M5W82_00155</name>
</gene>
<comment type="caution">
    <text evidence="1">The sequence shown here is derived from an EMBL/GenBank/DDBJ whole genome shotgun (WGS) entry which is preliminary data.</text>
</comment>
<dbReference type="RefSeq" id="WP_268635622.1">
    <property type="nucleotide sequence ID" value="NZ_JAMDLZ010000001.1"/>
</dbReference>
<evidence type="ECO:0000313" key="1">
    <source>
        <dbReference type="EMBL" id="MCY9545355.1"/>
    </source>
</evidence>
<accession>A0ABT4EI74</accession>
<sequence>MIEFIMVNPKQNITDEYLRKKMSEFFRKYNCKIIHNNEELGFLVNSKIKLPFSQSKEDALENQIEVIVDAEIKSYEKVKQLEIKITCTNEADAFKGIEKLKFNLKDEFLEDWYDCIWLSDTQSSHLSEKLYLKIHKLENLFREIVNRIMISNYGHDWWGNLTSYKIRSKYIERGKDFSAQVPSFKGVNDKLLAVEVDDLIAIMKHKVKKVKPENFNEFIDAYESLSIKGSIDEIIKKYKNLGNLVANRLYTEVDLSKNVFLEYFDVEFERSWKSLRIGRNHIAHNKLLDSAGAKKIYSDIENIEKYLIDLKEGLESEPSREQIEYEHDMESYYYYEESQKSIIEAEAGITIYNENEIIKQFEDLVNPFINAFTDEFYFRQDLEIGIEEIHDFVQSLEIIRIEREWEDKILTVSADMEIDEEQISTLTLTIYINEEEELKERIEFQNGQAYYDEDKGYYLPLAYENLDESSFNEFKSELTKIIGIEFTDYVSELNYEQGKAYKDGGAEVLADFSCEECGNETISLDGDVFPYGKCATCGCEHTNIKSCMKCEYIHNGNLEGNIGLCDSCYERYMEE</sequence>
<reference evidence="1 2" key="1">
    <citation type="submission" date="2022-05" db="EMBL/GenBank/DDBJ databases">
        <title>Genome Sequencing of Bee-Associated Microbes.</title>
        <authorList>
            <person name="Dunlap C."/>
        </authorList>
    </citation>
    <scope>NUCLEOTIDE SEQUENCE [LARGE SCALE GENOMIC DNA]</scope>
    <source>
        <strain evidence="1 2">NRRL BD-083</strain>
    </source>
</reference>